<dbReference type="EMBL" id="JARJCW010000047">
    <property type="protein sequence ID" value="KAJ7204481.1"/>
    <property type="molecule type" value="Genomic_DNA"/>
</dbReference>
<organism evidence="1 2">
    <name type="scientific">Mycena pura</name>
    <dbReference type="NCBI Taxonomy" id="153505"/>
    <lineage>
        <taxon>Eukaryota</taxon>
        <taxon>Fungi</taxon>
        <taxon>Dikarya</taxon>
        <taxon>Basidiomycota</taxon>
        <taxon>Agaricomycotina</taxon>
        <taxon>Agaricomycetes</taxon>
        <taxon>Agaricomycetidae</taxon>
        <taxon>Agaricales</taxon>
        <taxon>Marasmiineae</taxon>
        <taxon>Mycenaceae</taxon>
        <taxon>Mycena</taxon>
    </lineage>
</organism>
<dbReference type="AlphaFoldDB" id="A0AAD6VAR6"/>
<dbReference type="Proteomes" id="UP001219525">
    <property type="component" value="Unassembled WGS sequence"/>
</dbReference>
<protein>
    <submittedName>
        <fullName evidence="1">Uncharacterized protein</fullName>
    </submittedName>
</protein>
<gene>
    <name evidence="1" type="ORF">GGX14DRAFT_569596</name>
</gene>
<evidence type="ECO:0000313" key="2">
    <source>
        <dbReference type="Proteomes" id="UP001219525"/>
    </source>
</evidence>
<comment type="caution">
    <text evidence="1">The sequence shown here is derived from an EMBL/GenBank/DDBJ whole genome shotgun (WGS) entry which is preliminary data.</text>
</comment>
<accession>A0AAD6VAR6</accession>
<sequence length="85" mass="9841">MADKTRGHPVCNLTSIRRMKELDNELLDAKWEDEVSRREEKGHSRQGQLTAPLCRLRSPAPLMFRPLEPDDDLNLQTEALPYALR</sequence>
<name>A0AAD6VAR6_9AGAR</name>
<proteinExistence type="predicted"/>
<keyword evidence="2" id="KW-1185">Reference proteome</keyword>
<evidence type="ECO:0000313" key="1">
    <source>
        <dbReference type="EMBL" id="KAJ7204481.1"/>
    </source>
</evidence>
<reference evidence="1" key="1">
    <citation type="submission" date="2023-03" db="EMBL/GenBank/DDBJ databases">
        <title>Massive genome expansion in bonnet fungi (Mycena s.s.) driven by repeated elements and novel gene families across ecological guilds.</title>
        <authorList>
            <consortium name="Lawrence Berkeley National Laboratory"/>
            <person name="Harder C.B."/>
            <person name="Miyauchi S."/>
            <person name="Viragh M."/>
            <person name="Kuo A."/>
            <person name="Thoen E."/>
            <person name="Andreopoulos B."/>
            <person name="Lu D."/>
            <person name="Skrede I."/>
            <person name="Drula E."/>
            <person name="Henrissat B."/>
            <person name="Morin E."/>
            <person name="Kohler A."/>
            <person name="Barry K."/>
            <person name="LaButti K."/>
            <person name="Morin E."/>
            <person name="Salamov A."/>
            <person name="Lipzen A."/>
            <person name="Mereny Z."/>
            <person name="Hegedus B."/>
            <person name="Baldrian P."/>
            <person name="Stursova M."/>
            <person name="Weitz H."/>
            <person name="Taylor A."/>
            <person name="Grigoriev I.V."/>
            <person name="Nagy L.G."/>
            <person name="Martin F."/>
            <person name="Kauserud H."/>
        </authorList>
    </citation>
    <scope>NUCLEOTIDE SEQUENCE</scope>
    <source>
        <strain evidence="1">9144</strain>
    </source>
</reference>